<gene>
    <name evidence="2" type="ORF">L211DRAFT_474815</name>
</gene>
<organism evidence="2 3">
    <name type="scientific">Terfezia boudieri ATCC MYA-4762</name>
    <dbReference type="NCBI Taxonomy" id="1051890"/>
    <lineage>
        <taxon>Eukaryota</taxon>
        <taxon>Fungi</taxon>
        <taxon>Dikarya</taxon>
        <taxon>Ascomycota</taxon>
        <taxon>Pezizomycotina</taxon>
        <taxon>Pezizomycetes</taxon>
        <taxon>Pezizales</taxon>
        <taxon>Pezizaceae</taxon>
        <taxon>Terfezia</taxon>
    </lineage>
</organism>
<feature type="coiled-coil region" evidence="1">
    <location>
        <begin position="128"/>
        <end position="296"/>
    </location>
</feature>
<reference evidence="2 3" key="1">
    <citation type="journal article" date="2018" name="Nat. Ecol. Evol.">
        <title>Pezizomycetes genomes reveal the molecular basis of ectomycorrhizal truffle lifestyle.</title>
        <authorList>
            <person name="Murat C."/>
            <person name="Payen T."/>
            <person name="Noel B."/>
            <person name="Kuo A."/>
            <person name="Morin E."/>
            <person name="Chen J."/>
            <person name="Kohler A."/>
            <person name="Krizsan K."/>
            <person name="Balestrini R."/>
            <person name="Da Silva C."/>
            <person name="Montanini B."/>
            <person name="Hainaut M."/>
            <person name="Levati E."/>
            <person name="Barry K.W."/>
            <person name="Belfiori B."/>
            <person name="Cichocki N."/>
            <person name="Clum A."/>
            <person name="Dockter R.B."/>
            <person name="Fauchery L."/>
            <person name="Guy J."/>
            <person name="Iotti M."/>
            <person name="Le Tacon F."/>
            <person name="Lindquist E.A."/>
            <person name="Lipzen A."/>
            <person name="Malagnac F."/>
            <person name="Mello A."/>
            <person name="Molinier V."/>
            <person name="Miyauchi S."/>
            <person name="Poulain J."/>
            <person name="Riccioni C."/>
            <person name="Rubini A."/>
            <person name="Sitrit Y."/>
            <person name="Splivallo R."/>
            <person name="Traeger S."/>
            <person name="Wang M."/>
            <person name="Zifcakova L."/>
            <person name="Wipf D."/>
            <person name="Zambonelli A."/>
            <person name="Paolocci F."/>
            <person name="Nowrousian M."/>
            <person name="Ottonello S."/>
            <person name="Baldrian P."/>
            <person name="Spatafora J.W."/>
            <person name="Henrissat B."/>
            <person name="Nagy L.G."/>
            <person name="Aury J.M."/>
            <person name="Wincker P."/>
            <person name="Grigoriev I.V."/>
            <person name="Bonfante P."/>
            <person name="Martin F.M."/>
        </authorList>
    </citation>
    <scope>NUCLEOTIDE SEQUENCE [LARGE SCALE GENOMIC DNA]</scope>
    <source>
        <strain evidence="2 3">ATCC MYA-4762</strain>
    </source>
</reference>
<dbReference type="AlphaFoldDB" id="A0A3N4LYH4"/>
<protein>
    <submittedName>
        <fullName evidence="2">Uncharacterized protein</fullName>
    </submittedName>
</protein>
<sequence>MRGKSTTEGRCGSSTPPARDIDLLDTDQFLSNEELDELWDWFFAASAEGMDAELVFVKLINSARNPYRHNIPQGYQPLARAQDLISLDQEDEVDQLKHLVTSLRAEIAVKDEHITSLEAKDEHYRESEKQLIRQIAEKEREIEKRDERLQILEENEKSFDSQLAELKQVSLQQKESLERQRKEAELLQQKRDELIELMENLNKEQLNNGELYRQVLQNKELELERWKQQSTLDESKQKQIEEELAAREKELQEMGNDYGRRLAEKEKELETKLAAIDELRVTIDGHEERLKQKLGECETKHMESRRDLISTVCTALSKKSLTPVSIGLQDEEWTGQKPSRLPAIRPPWLWRS</sequence>
<accession>A0A3N4LYH4</accession>
<dbReference type="EMBL" id="ML121530">
    <property type="protein sequence ID" value="RPB27937.1"/>
    <property type="molecule type" value="Genomic_DNA"/>
</dbReference>
<evidence type="ECO:0000313" key="2">
    <source>
        <dbReference type="EMBL" id="RPB27937.1"/>
    </source>
</evidence>
<proteinExistence type="predicted"/>
<keyword evidence="3" id="KW-1185">Reference proteome</keyword>
<dbReference type="OrthoDB" id="5351421at2759"/>
<evidence type="ECO:0000313" key="3">
    <source>
        <dbReference type="Proteomes" id="UP000267821"/>
    </source>
</evidence>
<keyword evidence="1" id="KW-0175">Coiled coil</keyword>
<evidence type="ECO:0000256" key="1">
    <source>
        <dbReference type="SAM" id="Coils"/>
    </source>
</evidence>
<dbReference type="InParanoid" id="A0A3N4LYH4"/>
<dbReference type="Proteomes" id="UP000267821">
    <property type="component" value="Unassembled WGS sequence"/>
</dbReference>
<name>A0A3N4LYH4_9PEZI</name>